<sequence>MDTYFFKIMCFWATIFSSGTVKCETNISSLNENSNISYPLESNWLMEVYEDDISPFTYNCSKPLGKNNLSHHFVLFETHDLAIGGIWMENSSVIETHMSCKNGTVKMFVKAGHLGITSIRISQSSDEVGHTVLNTGELSVHVLRKVTLFDELAVFVLGPLILFNKCAFGAKIEVDMLKRIVTHPVELSLCLLTQFIFLPLTAVGLGTFLQLDQILALALLVSAVCPGGGGGYVFSFLVEGDITVAITASLVSTLVAMVAMPAVIGTYSYFAHIPNNIVIPYIKILLMLLAIATPITLGMILRRKKPNLAKKLITVIKPLSLFLIFAGLVVVVVTSKYVMYGPKVGYILAILVPFSGLFIATVLCKLVCLDWPLTKAVALESGLKNTVLGVAVIELSFPQPQADLASILIVMITVGQVVVAMTWYFVHLLSKSFTQSRQKKDREEDPLETEMFLQHSSSAF</sequence>
<feature type="transmembrane region" description="Helical" evidence="7">
    <location>
        <begin position="277"/>
        <end position="301"/>
    </location>
</feature>
<evidence type="ECO:0000256" key="1">
    <source>
        <dbReference type="ARBA" id="ARBA00004141"/>
    </source>
</evidence>
<evidence type="ECO:0000256" key="2">
    <source>
        <dbReference type="ARBA" id="ARBA00006528"/>
    </source>
</evidence>
<feature type="chain" id="PRO_5026153316" evidence="8">
    <location>
        <begin position="24"/>
        <end position="460"/>
    </location>
</feature>
<evidence type="ECO:0000256" key="5">
    <source>
        <dbReference type="ARBA" id="ARBA00022989"/>
    </source>
</evidence>
<evidence type="ECO:0000256" key="7">
    <source>
        <dbReference type="SAM" id="Phobius"/>
    </source>
</evidence>
<feature type="signal peptide" evidence="8">
    <location>
        <begin position="1"/>
        <end position="23"/>
    </location>
</feature>
<dbReference type="PANTHER" id="PTHR10361:SF29">
    <property type="entry name" value="SODIUM_BILE ACID COTRANSPORTER 5"/>
    <property type="match status" value="1"/>
</dbReference>
<feature type="transmembrane region" description="Helical" evidence="7">
    <location>
        <begin position="404"/>
        <end position="429"/>
    </location>
</feature>
<evidence type="ECO:0000313" key="9">
    <source>
        <dbReference type="EMBL" id="CAB3266099.1"/>
    </source>
</evidence>
<accession>A0A6F9DSJ7</accession>
<dbReference type="Pfam" id="PF01758">
    <property type="entry name" value="SBF"/>
    <property type="match status" value="1"/>
</dbReference>
<evidence type="ECO:0000256" key="8">
    <source>
        <dbReference type="SAM" id="SignalP"/>
    </source>
</evidence>
<dbReference type="PANTHER" id="PTHR10361">
    <property type="entry name" value="SODIUM-BILE ACID COTRANSPORTER"/>
    <property type="match status" value="1"/>
</dbReference>
<keyword evidence="4" id="KW-0813">Transport</keyword>
<keyword evidence="8" id="KW-0732">Signal</keyword>
<dbReference type="InterPro" id="IPR002657">
    <property type="entry name" value="BilAc:Na_symport/Acr3"/>
</dbReference>
<keyword evidence="5 7" id="KW-1133">Transmembrane helix</keyword>
<feature type="transmembrane region" description="Helical" evidence="7">
    <location>
        <begin position="250"/>
        <end position="271"/>
    </location>
</feature>
<comment type="subcellular location">
    <subcellularLocation>
        <location evidence="1">Membrane</location>
        <topology evidence="1">Multi-pass membrane protein</topology>
    </subcellularLocation>
</comment>
<feature type="transmembrane region" description="Helical" evidence="7">
    <location>
        <begin position="189"/>
        <end position="208"/>
    </location>
</feature>
<keyword evidence="4" id="KW-0769">Symport</keyword>
<evidence type="ECO:0000256" key="3">
    <source>
        <dbReference type="ARBA" id="ARBA00022692"/>
    </source>
</evidence>
<feature type="transmembrane region" description="Helical" evidence="7">
    <location>
        <begin position="152"/>
        <end position="168"/>
    </location>
</feature>
<dbReference type="InterPro" id="IPR038770">
    <property type="entry name" value="Na+/solute_symporter_sf"/>
</dbReference>
<dbReference type="InterPro" id="IPR004710">
    <property type="entry name" value="Bilac:Na_transpt"/>
</dbReference>
<feature type="transmembrane region" description="Helical" evidence="7">
    <location>
        <begin position="321"/>
        <end position="340"/>
    </location>
</feature>
<gene>
    <name evidence="9" type="primary">Slc10a5</name>
</gene>
<dbReference type="AlphaFoldDB" id="A0A6F9DSJ7"/>
<reference evidence="9" key="1">
    <citation type="submission" date="2020-04" db="EMBL/GenBank/DDBJ databases">
        <authorList>
            <person name="Neveu A P."/>
        </authorList>
    </citation>
    <scope>NUCLEOTIDE SEQUENCE</scope>
    <source>
        <tissue evidence="9">Whole embryo</tissue>
    </source>
</reference>
<protein>
    <submittedName>
        <fullName evidence="9">Sodium/bile acid cotransporter 5-like</fullName>
    </submittedName>
</protein>
<feature type="transmembrane region" description="Helical" evidence="7">
    <location>
        <begin position="346"/>
        <end position="369"/>
    </location>
</feature>
<dbReference type="EMBL" id="LR790237">
    <property type="protein sequence ID" value="CAB3266099.1"/>
    <property type="molecule type" value="mRNA"/>
</dbReference>
<keyword evidence="3 7" id="KW-0812">Transmembrane</keyword>
<name>A0A6F9DSJ7_9ASCI</name>
<feature type="transmembrane region" description="Helical" evidence="7">
    <location>
        <begin position="214"/>
        <end position="238"/>
    </location>
</feature>
<comment type="similarity">
    <text evidence="2">Belongs to the bile acid:sodium symporter (BASS) (TC 2.A.28) family.</text>
</comment>
<evidence type="ECO:0000256" key="4">
    <source>
        <dbReference type="ARBA" id="ARBA00022847"/>
    </source>
</evidence>
<dbReference type="GO" id="GO:0008508">
    <property type="term" value="F:bile acid:sodium symporter activity"/>
    <property type="evidence" value="ECO:0007669"/>
    <property type="project" value="TreeGrafter"/>
</dbReference>
<keyword evidence="6 7" id="KW-0472">Membrane</keyword>
<dbReference type="GO" id="GO:0016020">
    <property type="term" value="C:membrane"/>
    <property type="evidence" value="ECO:0007669"/>
    <property type="project" value="UniProtKB-SubCell"/>
</dbReference>
<dbReference type="Gene3D" id="1.20.1530.20">
    <property type="match status" value="1"/>
</dbReference>
<organism evidence="9">
    <name type="scientific">Phallusia mammillata</name>
    <dbReference type="NCBI Taxonomy" id="59560"/>
    <lineage>
        <taxon>Eukaryota</taxon>
        <taxon>Metazoa</taxon>
        <taxon>Chordata</taxon>
        <taxon>Tunicata</taxon>
        <taxon>Ascidiacea</taxon>
        <taxon>Phlebobranchia</taxon>
        <taxon>Ascidiidae</taxon>
        <taxon>Phallusia</taxon>
    </lineage>
</organism>
<evidence type="ECO:0000256" key="6">
    <source>
        <dbReference type="ARBA" id="ARBA00023136"/>
    </source>
</evidence>
<proteinExistence type="evidence at transcript level"/>